<evidence type="ECO:0000256" key="1">
    <source>
        <dbReference type="ARBA" id="ARBA00004141"/>
    </source>
</evidence>
<keyword evidence="8" id="KW-1185">Reference proteome</keyword>
<feature type="transmembrane region" description="Helical" evidence="5">
    <location>
        <begin position="86"/>
        <end position="112"/>
    </location>
</feature>
<dbReference type="EMBL" id="KV427654">
    <property type="protein sequence ID" value="KZT02227.1"/>
    <property type="molecule type" value="Genomic_DNA"/>
</dbReference>
<evidence type="ECO:0000256" key="2">
    <source>
        <dbReference type="ARBA" id="ARBA00022692"/>
    </source>
</evidence>
<organism evidence="7 8">
    <name type="scientific">Laetiporus sulphureus 93-53</name>
    <dbReference type="NCBI Taxonomy" id="1314785"/>
    <lineage>
        <taxon>Eukaryota</taxon>
        <taxon>Fungi</taxon>
        <taxon>Dikarya</taxon>
        <taxon>Basidiomycota</taxon>
        <taxon>Agaricomycotina</taxon>
        <taxon>Agaricomycetes</taxon>
        <taxon>Polyporales</taxon>
        <taxon>Laetiporus</taxon>
    </lineage>
</organism>
<evidence type="ECO:0000256" key="4">
    <source>
        <dbReference type="ARBA" id="ARBA00023136"/>
    </source>
</evidence>
<dbReference type="InParanoid" id="A0A165C586"/>
<dbReference type="AlphaFoldDB" id="A0A165C586"/>
<keyword evidence="4 5" id="KW-0472">Membrane</keyword>
<gene>
    <name evidence="7" type="ORF">LAESUDRAFT_730411</name>
</gene>
<evidence type="ECO:0000259" key="6">
    <source>
        <dbReference type="Pfam" id="PF01284"/>
    </source>
</evidence>
<feature type="transmembrane region" description="Helical" evidence="5">
    <location>
        <begin position="54"/>
        <end position="74"/>
    </location>
</feature>
<feature type="transmembrane region" description="Helical" evidence="5">
    <location>
        <begin position="132"/>
        <end position="154"/>
    </location>
</feature>
<comment type="subcellular location">
    <subcellularLocation>
        <location evidence="1">Membrane</location>
        <topology evidence="1">Multi-pass membrane protein</topology>
    </subcellularLocation>
</comment>
<dbReference type="GO" id="GO:0016020">
    <property type="term" value="C:membrane"/>
    <property type="evidence" value="ECO:0007669"/>
    <property type="project" value="UniProtKB-SubCell"/>
</dbReference>
<sequence length="168" mass="18861">MVDYDKHIRRGHPIVFTLIIVFGIIEIAISGWLVGMYNRHHNYLSTSVRDRTRYILFTSAWTVFLSLFYLALFWHSSSAGSVLTSVLSHGTFLFMTWVFWLAAAASITAALSGGLDCSLHYVYCGQLNAMEAFAWIEWVTVMFALVVVVFRGIAASRRGDGLRGQLVA</sequence>
<reference evidence="7 8" key="1">
    <citation type="journal article" date="2016" name="Mol. Biol. Evol.">
        <title>Comparative Genomics of Early-Diverging Mushroom-Forming Fungi Provides Insights into the Origins of Lignocellulose Decay Capabilities.</title>
        <authorList>
            <person name="Nagy L.G."/>
            <person name="Riley R."/>
            <person name="Tritt A."/>
            <person name="Adam C."/>
            <person name="Daum C."/>
            <person name="Floudas D."/>
            <person name="Sun H."/>
            <person name="Yadav J.S."/>
            <person name="Pangilinan J."/>
            <person name="Larsson K.H."/>
            <person name="Matsuura K."/>
            <person name="Barry K."/>
            <person name="Labutti K."/>
            <person name="Kuo R."/>
            <person name="Ohm R.A."/>
            <person name="Bhattacharya S.S."/>
            <person name="Shirouzu T."/>
            <person name="Yoshinaga Y."/>
            <person name="Martin F.M."/>
            <person name="Grigoriev I.V."/>
            <person name="Hibbett D.S."/>
        </authorList>
    </citation>
    <scope>NUCLEOTIDE SEQUENCE [LARGE SCALE GENOMIC DNA]</scope>
    <source>
        <strain evidence="7 8">93-53</strain>
    </source>
</reference>
<accession>A0A165C586</accession>
<evidence type="ECO:0000313" key="8">
    <source>
        <dbReference type="Proteomes" id="UP000076871"/>
    </source>
</evidence>
<protein>
    <recommendedName>
        <fullName evidence="6">MARVEL domain-containing protein</fullName>
    </recommendedName>
</protein>
<dbReference type="Pfam" id="PF01284">
    <property type="entry name" value="MARVEL"/>
    <property type="match status" value="1"/>
</dbReference>
<dbReference type="Proteomes" id="UP000076871">
    <property type="component" value="Unassembled WGS sequence"/>
</dbReference>
<evidence type="ECO:0000313" key="7">
    <source>
        <dbReference type="EMBL" id="KZT02227.1"/>
    </source>
</evidence>
<keyword evidence="3 5" id="KW-1133">Transmembrane helix</keyword>
<dbReference type="InterPro" id="IPR008253">
    <property type="entry name" value="Marvel"/>
</dbReference>
<evidence type="ECO:0000256" key="3">
    <source>
        <dbReference type="ARBA" id="ARBA00022989"/>
    </source>
</evidence>
<proteinExistence type="predicted"/>
<dbReference type="OrthoDB" id="2117453at2759"/>
<dbReference type="GeneID" id="63826853"/>
<evidence type="ECO:0000256" key="5">
    <source>
        <dbReference type="SAM" id="Phobius"/>
    </source>
</evidence>
<name>A0A165C586_9APHY</name>
<feature type="transmembrane region" description="Helical" evidence="5">
    <location>
        <begin position="12"/>
        <end position="34"/>
    </location>
</feature>
<keyword evidence="2 5" id="KW-0812">Transmembrane</keyword>
<dbReference type="RefSeq" id="XP_040759967.1">
    <property type="nucleotide sequence ID" value="XM_040909824.1"/>
</dbReference>
<feature type="domain" description="MARVEL" evidence="6">
    <location>
        <begin position="9"/>
        <end position="146"/>
    </location>
</feature>
<dbReference type="STRING" id="1314785.A0A165C586"/>